<dbReference type="RefSeq" id="XP_033388153.1">
    <property type="nucleotide sequence ID" value="XM_033527214.1"/>
</dbReference>
<evidence type="ECO:0000259" key="2">
    <source>
        <dbReference type="Pfam" id="PF00144"/>
    </source>
</evidence>
<dbReference type="Pfam" id="PF11954">
    <property type="entry name" value="DUF3471"/>
    <property type="match status" value="1"/>
</dbReference>
<protein>
    <submittedName>
        <fullName evidence="4">Beta-lactamase/transpeptidase-like protein</fullName>
    </submittedName>
</protein>
<sequence>MAAFTSEFDEQVEELMKEFHVPGISIAIVKKDDIQAKGYGYAKLSSDDKVTADTLFDCASTSKSFTASAVALLVQDDEKFPDVHWDTPVSKLLPDDFVLADPMYTEHVTIEDILSHRSGMPRHDESYFSYRGANPDTPKSITRNLRNLPLSRPLRVEHQYCNIMYTAASYLVETLSGQSYAEFLKTRFWEPLGMTNTFHDICEVQAGNATDRLAQAYTWVKKKETYKPIPMFNQPEGTGAGCIFSCANDYAKWIQTMIKRGGPLSEESHTELRRPRSIPLEDEDDDVPFLSPALYAMGWSTESYRGIPVVAHDGSVPGFSSVMRFLPKQEWGIVVFGNSNHAWKVAEAVFKRLMDDLLRVPVDDRVDWAKYYRDLTKKWAAEAEEEKESNPYKTVPDPKLPLSVPVEALVGKYWHPGYKEITLRVADGKLRTDCFDRCTPFVIGFEHFSGTLFIAELIDLDEDDCKTPETVFEAYSDYARKQKSEFKIDSSGKVESLGIEFGDEKDPMIWFKKLDS</sequence>
<dbReference type="Gene3D" id="3.40.710.10">
    <property type="entry name" value="DD-peptidase/beta-lactamase superfamily"/>
    <property type="match status" value="1"/>
</dbReference>
<dbReference type="AlphaFoldDB" id="A0A6A5Y5J1"/>
<evidence type="ECO:0000313" key="5">
    <source>
        <dbReference type="Proteomes" id="UP000799778"/>
    </source>
</evidence>
<dbReference type="GeneID" id="54284611"/>
<dbReference type="PANTHER" id="PTHR46825:SF9">
    <property type="entry name" value="BETA-LACTAMASE-RELATED DOMAIN-CONTAINING PROTEIN"/>
    <property type="match status" value="1"/>
</dbReference>
<comment type="similarity">
    <text evidence="1">Belongs to the peptidase S12 family.</text>
</comment>
<feature type="domain" description="Beta-lactamase-related" evidence="2">
    <location>
        <begin position="8"/>
        <end position="342"/>
    </location>
</feature>
<dbReference type="EMBL" id="ML978067">
    <property type="protein sequence ID" value="KAF2019814.1"/>
    <property type="molecule type" value="Genomic_DNA"/>
</dbReference>
<dbReference type="OrthoDB" id="5946976at2759"/>
<organism evidence="4 5">
    <name type="scientific">Aaosphaeria arxii CBS 175.79</name>
    <dbReference type="NCBI Taxonomy" id="1450172"/>
    <lineage>
        <taxon>Eukaryota</taxon>
        <taxon>Fungi</taxon>
        <taxon>Dikarya</taxon>
        <taxon>Ascomycota</taxon>
        <taxon>Pezizomycotina</taxon>
        <taxon>Dothideomycetes</taxon>
        <taxon>Pleosporomycetidae</taxon>
        <taxon>Pleosporales</taxon>
        <taxon>Pleosporales incertae sedis</taxon>
        <taxon>Aaosphaeria</taxon>
    </lineage>
</organism>
<dbReference type="Proteomes" id="UP000799778">
    <property type="component" value="Unassembled WGS sequence"/>
</dbReference>
<dbReference type="Pfam" id="PF00144">
    <property type="entry name" value="Beta-lactamase"/>
    <property type="match status" value="1"/>
</dbReference>
<feature type="domain" description="Peptidase S12 Pab87-related C-terminal" evidence="3">
    <location>
        <begin position="403"/>
        <end position="501"/>
    </location>
</feature>
<evidence type="ECO:0000259" key="3">
    <source>
        <dbReference type="Pfam" id="PF11954"/>
    </source>
</evidence>
<dbReference type="InterPro" id="IPR001466">
    <property type="entry name" value="Beta-lactam-related"/>
</dbReference>
<gene>
    <name evidence="4" type="ORF">BU24DRAFT_419429</name>
</gene>
<dbReference type="SUPFAM" id="SSF56601">
    <property type="entry name" value="beta-lactamase/transpeptidase-like"/>
    <property type="match status" value="1"/>
</dbReference>
<name>A0A6A5Y5J1_9PLEO</name>
<dbReference type="PANTHER" id="PTHR46825">
    <property type="entry name" value="D-ALANYL-D-ALANINE-CARBOXYPEPTIDASE/ENDOPEPTIDASE AMPH"/>
    <property type="match status" value="1"/>
</dbReference>
<dbReference type="InterPro" id="IPR050491">
    <property type="entry name" value="AmpC-like"/>
</dbReference>
<evidence type="ECO:0000256" key="1">
    <source>
        <dbReference type="ARBA" id="ARBA00038215"/>
    </source>
</evidence>
<evidence type="ECO:0000313" key="4">
    <source>
        <dbReference type="EMBL" id="KAF2019814.1"/>
    </source>
</evidence>
<proteinExistence type="inferred from homology"/>
<dbReference type="InterPro" id="IPR021860">
    <property type="entry name" value="Peptidase_S12_Pab87-rel_C"/>
</dbReference>
<reference evidence="4" key="1">
    <citation type="journal article" date="2020" name="Stud. Mycol.">
        <title>101 Dothideomycetes genomes: a test case for predicting lifestyles and emergence of pathogens.</title>
        <authorList>
            <person name="Haridas S."/>
            <person name="Albert R."/>
            <person name="Binder M."/>
            <person name="Bloem J."/>
            <person name="Labutti K."/>
            <person name="Salamov A."/>
            <person name="Andreopoulos B."/>
            <person name="Baker S."/>
            <person name="Barry K."/>
            <person name="Bills G."/>
            <person name="Bluhm B."/>
            <person name="Cannon C."/>
            <person name="Castanera R."/>
            <person name="Culley D."/>
            <person name="Daum C."/>
            <person name="Ezra D."/>
            <person name="Gonzalez J."/>
            <person name="Henrissat B."/>
            <person name="Kuo A."/>
            <person name="Liang C."/>
            <person name="Lipzen A."/>
            <person name="Lutzoni F."/>
            <person name="Magnuson J."/>
            <person name="Mondo S."/>
            <person name="Nolan M."/>
            <person name="Ohm R."/>
            <person name="Pangilinan J."/>
            <person name="Park H.-J."/>
            <person name="Ramirez L."/>
            <person name="Alfaro M."/>
            <person name="Sun H."/>
            <person name="Tritt A."/>
            <person name="Yoshinaga Y."/>
            <person name="Zwiers L.-H."/>
            <person name="Turgeon B."/>
            <person name="Goodwin S."/>
            <person name="Spatafora J."/>
            <person name="Crous P."/>
            <person name="Grigoriev I."/>
        </authorList>
    </citation>
    <scope>NUCLEOTIDE SEQUENCE</scope>
    <source>
        <strain evidence="4">CBS 175.79</strain>
    </source>
</reference>
<keyword evidence="5" id="KW-1185">Reference proteome</keyword>
<dbReference type="InterPro" id="IPR012338">
    <property type="entry name" value="Beta-lactam/transpept-like"/>
</dbReference>
<accession>A0A6A5Y5J1</accession>